<keyword evidence="8" id="KW-0969">Cilium</keyword>
<dbReference type="PRINTS" id="PR01006">
    <property type="entry name" value="FLGHOOKFLIE"/>
</dbReference>
<evidence type="ECO:0000256" key="5">
    <source>
        <dbReference type="HAMAP-Rule" id="MF_00724"/>
    </source>
</evidence>
<dbReference type="Proteomes" id="UP000182314">
    <property type="component" value="Unassembled WGS sequence"/>
</dbReference>
<evidence type="ECO:0000256" key="3">
    <source>
        <dbReference type="ARBA" id="ARBA00018024"/>
    </source>
</evidence>
<dbReference type="Pfam" id="PF02049">
    <property type="entry name" value="FliE"/>
    <property type="match status" value="1"/>
</dbReference>
<accession>A0AA94H4N5</accession>
<dbReference type="RefSeq" id="WP_082934078.1">
    <property type="nucleotide sequence ID" value="NZ_CP014007.2"/>
</dbReference>
<proteinExistence type="inferred from homology"/>
<dbReference type="AlphaFoldDB" id="A0AA94H4N5"/>
<evidence type="ECO:0000313" key="10">
    <source>
        <dbReference type="Proteomes" id="UP000182314"/>
    </source>
</evidence>
<comment type="subcellular location">
    <subcellularLocation>
        <location evidence="1 5">Bacterial flagellum basal body</location>
    </subcellularLocation>
</comment>
<dbReference type="Proteomes" id="UP000078227">
    <property type="component" value="Chromosome"/>
</dbReference>
<comment type="similarity">
    <text evidence="2 5">Belongs to the FliE family.</text>
</comment>
<dbReference type="KEGG" id="kor:AWR26_06025"/>
<keyword evidence="9" id="KW-1185">Reference proteome</keyword>
<dbReference type="GO" id="GO:0003774">
    <property type="term" value="F:cytoskeletal motor activity"/>
    <property type="evidence" value="ECO:0007669"/>
    <property type="project" value="InterPro"/>
</dbReference>
<dbReference type="PANTHER" id="PTHR34653:SF1">
    <property type="entry name" value="FLAGELLAR HOOK-BASAL BODY COMPLEX PROTEIN FLIE"/>
    <property type="match status" value="1"/>
</dbReference>
<keyword evidence="8" id="KW-0282">Flagellum</keyword>
<evidence type="ECO:0000256" key="4">
    <source>
        <dbReference type="ARBA" id="ARBA00023143"/>
    </source>
</evidence>
<reference evidence="7 9" key="2">
    <citation type="submission" date="2021-03" db="EMBL/GenBank/DDBJ databases">
        <authorList>
            <person name="Li Y."/>
            <person name="Li S."/>
            <person name="Chen M."/>
            <person name="Peng G."/>
            <person name="Tan Z."/>
            <person name="An Q."/>
        </authorList>
    </citation>
    <scope>NUCLEOTIDE SEQUENCE [LARGE SCALE GENOMIC DNA]</scope>
    <source>
        <strain evidence="7 9">Ola 51</strain>
    </source>
</reference>
<name>A0AA94H4N5_9ENTR</name>
<dbReference type="GO" id="GO:0009425">
    <property type="term" value="C:bacterial-type flagellum basal body"/>
    <property type="evidence" value="ECO:0007669"/>
    <property type="project" value="UniProtKB-SubCell"/>
</dbReference>
<dbReference type="GO" id="GO:0071973">
    <property type="term" value="P:bacterial-type flagellum-dependent cell motility"/>
    <property type="evidence" value="ECO:0007669"/>
    <property type="project" value="InterPro"/>
</dbReference>
<evidence type="ECO:0000313" key="7">
    <source>
        <dbReference type="EMBL" id="ANI81734.1"/>
    </source>
</evidence>
<keyword evidence="4 5" id="KW-0975">Bacterial flagellum</keyword>
<evidence type="ECO:0000313" key="8">
    <source>
        <dbReference type="EMBL" id="SFC75302.1"/>
    </source>
</evidence>
<dbReference type="PANTHER" id="PTHR34653">
    <property type="match status" value="1"/>
</dbReference>
<protein>
    <recommendedName>
        <fullName evidence="3 5">Flagellar hook-basal body complex protein FliE</fullName>
    </recommendedName>
</protein>
<dbReference type="InterPro" id="IPR001624">
    <property type="entry name" value="FliE"/>
</dbReference>
<feature type="region of interest" description="Disordered" evidence="6">
    <location>
        <begin position="14"/>
        <end position="36"/>
    </location>
</feature>
<dbReference type="NCBIfam" id="TIGR00205">
    <property type="entry name" value="fliE"/>
    <property type="match status" value="1"/>
</dbReference>
<keyword evidence="8" id="KW-0966">Cell projection</keyword>
<gene>
    <name evidence="5 7" type="primary">fliE</name>
    <name evidence="7" type="ORF">AWR26_06025</name>
    <name evidence="8" type="ORF">SAMN05216286_3099</name>
</gene>
<organism evidence="8 10">
    <name type="scientific">Kosakonia oryzae</name>
    <dbReference type="NCBI Taxonomy" id="497725"/>
    <lineage>
        <taxon>Bacteria</taxon>
        <taxon>Pseudomonadati</taxon>
        <taxon>Pseudomonadota</taxon>
        <taxon>Gammaproteobacteria</taxon>
        <taxon>Enterobacterales</taxon>
        <taxon>Enterobacteriaceae</taxon>
        <taxon>Kosakonia</taxon>
    </lineage>
</organism>
<dbReference type="GO" id="GO:0005198">
    <property type="term" value="F:structural molecule activity"/>
    <property type="evidence" value="ECO:0007669"/>
    <property type="project" value="UniProtKB-UniRule"/>
</dbReference>
<evidence type="ECO:0000256" key="2">
    <source>
        <dbReference type="ARBA" id="ARBA00009272"/>
    </source>
</evidence>
<evidence type="ECO:0000313" key="9">
    <source>
        <dbReference type="Proteomes" id="UP000078227"/>
    </source>
</evidence>
<reference evidence="8 10" key="1">
    <citation type="submission" date="2016-10" db="EMBL/GenBank/DDBJ databases">
        <authorList>
            <person name="Varghese N."/>
            <person name="Submissions S."/>
        </authorList>
    </citation>
    <scope>NUCLEOTIDE SEQUENCE [LARGE SCALE GENOMIC DNA]</scope>
    <source>
        <strain evidence="8 10">CGMCC 1.7012</strain>
    </source>
</reference>
<dbReference type="EMBL" id="CP014007">
    <property type="protein sequence ID" value="ANI81734.1"/>
    <property type="molecule type" value="Genomic_DNA"/>
</dbReference>
<sequence>MSINMSSSILEQMQSQTRQINGASSLNPFASAKTTENHPSFSDILFNSVNSISQMQNHAKNQAEGYLSGVEGIGLNDVMVSMQESSLALNIGVQARNKLVNAYQEIMNMPV</sequence>
<dbReference type="EMBL" id="FOKO01000004">
    <property type="protein sequence ID" value="SFC75302.1"/>
    <property type="molecule type" value="Genomic_DNA"/>
</dbReference>
<evidence type="ECO:0000256" key="6">
    <source>
        <dbReference type="SAM" id="MobiDB-lite"/>
    </source>
</evidence>
<evidence type="ECO:0000256" key="1">
    <source>
        <dbReference type="ARBA" id="ARBA00004117"/>
    </source>
</evidence>
<dbReference type="HAMAP" id="MF_00724">
    <property type="entry name" value="FliE"/>
    <property type="match status" value="1"/>
</dbReference>